<protein>
    <submittedName>
        <fullName evidence="1">Uncharacterized protein</fullName>
    </submittedName>
</protein>
<name>A0AAD9KKN9_RIDPI</name>
<dbReference type="GO" id="GO:0005789">
    <property type="term" value="C:endoplasmic reticulum membrane"/>
    <property type="evidence" value="ECO:0007669"/>
    <property type="project" value="TreeGrafter"/>
</dbReference>
<keyword evidence="2" id="KW-1185">Reference proteome</keyword>
<dbReference type="GO" id="GO:0000421">
    <property type="term" value="C:autophagosome membrane"/>
    <property type="evidence" value="ECO:0007669"/>
    <property type="project" value="TreeGrafter"/>
</dbReference>
<dbReference type="InterPro" id="IPR011256">
    <property type="entry name" value="Reg_factor_effector_dom_sf"/>
</dbReference>
<evidence type="ECO:0000313" key="1">
    <source>
        <dbReference type="EMBL" id="KAK2172889.1"/>
    </source>
</evidence>
<gene>
    <name evidence="1" type="ORF">NP493_922g01006</name>
</gene>
<dbReference type="Gene3D" id="3.20.80.10">
    <property type="entry name" value="Regulatory factor, effector binding domain"/>
    <property type="match status" value="1"/>
</dbReference>
<reference evidence="1" key="1">
    <citation type="journal article" date="2023" name="Mol. Biol. Evol.">
        <title>Third-Generation Sequencing Reveals the Adaptive Role of the Epigenome in Three Deep-Sea Polychaetes.</title>
        <authorList>
            <person name="Perez M."/>
            <person name="Aroh O."/>
            <person name="Sun Y."/>
            <person name="Lan Y."/>
            <person name="Juniper S.K."/>
            <person name="Young C.R."/>
            <person name="Angers B."/>
            <person name="Qian P.Y."/>
        </authorList>
    </citation>
    <scope>NUCLEOTIDE SEQUENCE</scope>
    <source>
        <strain evidence="1">R07B-5</strain>
    </source>
</reference>
<dbReference type="GO" id="GO:0005657">
    <property type="term" value="C:replication fork"/>
    <property type="evidence" value="ECO:0007669"/>
    <property type="project" value="TreeGrafter"/>
</dbReference>
<dbReference type="SUPFAM" id="SSF55136">
    <property type="entry name" value="Probable bacterial effector-binding domain"/>
    <property type="match status" value="1"/>
</dbReference>
<dbReference type="GO" id="GO:0005634">
    <property type="term" value="C:nucleus"/>
    <property type="evidence" value="ECO:0007669"/>
    <property type="project" value="TreeGrafter"/>
</dbReference>
<dbReference type="EMBL" id="JAODUO010000921">
    <property type="protein sequence ID" value="KAK2172889.1"/>
    <property type="molecule type" value="Genomic_DNA"/>
</dbReference>
<dbReference type="PANTHER" id="PTHR15949:SF3">
    <property type="entry name" value="TESTIS-EXPRESSED PROTEIN 264"/>
    <property type="match status" value="1"/>
</dbReference>
<comment type="caution">
    <text evidence="1">The sequence shown here is derived from an EMBL/GenBank/DDBJ whole genome shotgun (WGS) entry which is preliminary data.</text>
</comment>
<sequence>METVMLVIYAAASLLGPALAVAAYSGLFHSVVVQTRAYPLPRLTLLYKFIRGPFEDLQPVFEELSRLAPGEKWMGLYYDNPYQVKPEDIRSALGCIVSEGDAPPNLSLKRLLEAKGYREIQLPTAEKAIHTTFPWRNRLSFFIAMKRVWDALINYQIKHSLAAHPWMEVFGDGMIRFVGVLDHHADFYVPETGGAVTRRQD</sequence>
<organism evidence="1 2">
    <name type="scientific">Ridgeia piscesae</name>
    <name type="common">Tubeworm</name>
    <dbReference type="NCBI Taxonomy" id="27915"/>
    <lineage>
        <taxon>Eukaryota</taxon>
        <taxon>Metazoa</taxon>
        <taxon>Spiralia</taxon>
        <taxon>Lophotrochozoa</taxon>
        <taxon>Annelida</taxon>
        <taxon>Polychaeta</taxon>
        <taxon>Sedentaria</taxon>
        <taxon>Canalipalpata</taxon>
        <taxon>Sabellida</taxon>
        <taxon>Siboglinidae</taxon>
        <taxon>Ridgeia</taxon>
    </lineage>
</organism>
<evidence type="ECO:0000313" key="2">
    <source>
        <dbReference type="Proteomes" id="UP001209878"/>
    </source>
</evidence>
<accession>A0AAD9KKN9</accession>
<proteinExistence type="predicted"/>
<dbReference type="AlphaFoldDB" id="A0AAD9KKN9"/>
<dbReference type="PANTHER" id="PTHR15949">
    <property type="entry name" value="TESTIS-EXPRESSED PROTEIN 264"/>
    <property type="match status" value="1"/>
</dbReference>
<dbReference type="GO" id="GO:0061709">
    <property type="term" value="P:reticulophagy"/>
    <property type="evidence" value="ECO:0007669"/>
    <property type="project" value="TreeGrafter"/>
</dbReference>
<dbReference type="GO" id="GO:0106300">
    <property type="term" value="P:protein-DNA covalent cross-linking repair"/>
    <property type="evidence" value="ECO:0007669"/>
    <property type="project" value="TreeGrafter"/>
</dbReference>
<dbReference type="Proteomes" id="UP001209878">
    <property type="component" value="Unassembled WGS sequence"/>
</dbReference>